<dbReference type="GO" id="GO:0046983">
    <property type="term" value="F:protein dimerization activity"/>
    <property type="evidence" value="ECO:0007669"/>
    <property type="project" value="InterPro"/>
</dbReference>
<comment type="catalytic activity">
    <reaction evidence="1">
        <text>ATP + protein L-histidine = ADP + protein N-phospho-L-histidine.</text>
        <dbReference type="EC" id="2.7.13.3"/>
    </reaction>
</comment>
<dbReference type="EMBL" id="JABZMI010000357">
    <property type="protein sequence ID" value="MBF1166126.1"/>
    <property type="molecule type" value="Genomic_DNA"/>
</dbReference>
<dbReference type="InterPro" id="IPR003594">
    <property type="entry name" value="HATPase_dom"/>
</dbReference>
<dbReference type="Pfam" id="PF02518">
    <property type="entry name" value="HATPase_c"/>
    <property type="match status" value="1"/>
</dbReference>
<dbReference type="GO" id="GO:0005737">
    <property type="term" value="C:cytoplasm"/>
    <property type="evidence" value="ECO:0007669"/>
    <property type="project" value="UniProtKB-SubCell"/>
</dbReference>
<dbReference type="InterPro" id="IPR036890">
    <property type="entry name" value="HATPase_C_sf"/>
</dbReference>
<keyword evidence="9" id="KW-0808">Transferase</keyword>
<dbReference type="Pfam" id="PF07730">
    <property type="entry name" value="HisKA_3"/>
    <property type="match status" value="1"/>
</dbReference>
<comment type="subcellular location">
    <subcellularLocation>
        <location evidence="3">Cytoplasm</location>
    </subcellularLocation>
</comment>
<dbReference type="InterPro" id="IPR004358">
    <property type="entry name" value="Sig_transdc_His_kin-like_C"/>
</dbReference>
<evidence type="ECO:0000256" key="3">
    <source>
        <dbReference type="ARBA" id="ARBA00004496"/>
    </source>
</evidence>
<evidence type="ECO:0000256" key="2">
    <source>
        <dbReference type="ARBA" id="ARBA00001966"/>
    </source>
</evidence>
<dbReference type="SMART" id="SM00065">
    <property type="entry name" value="GAF"/>
    <property type="match status" value="1"/>
</dbReference>
<keyword evidence="15" id="KW-0902">Two-component regulatory system</keyword>
<dbReference type="PROSITE" id="PS50109">
    <property type="entry name" value="HIS_KIN"/>
    <property type="match status" value="1"/>
</dbReference>
<reference evidence="20" key="1">
    <citation type="submission" date="2020-04" db="EMBL/GenBank/DDBJ databases">
        <title>Deep metagenomics examines the oral microbiome during advanced dental caries in children, revealing novel taxa and co-occurrences with host molecules.</title>
        <authorList>
            <person name="Baker J.L."/>
            <person name="Morton J.T."/>
            <person name="Dinis M."/>
            <person name="Alvarez R."/>
            <person name="Tran N.C."/>
            <person name="Knight R."/>
            <person name="Edlund A."/>
        </authorList>
    </citation>
    <scope>NUCLEOTIDE SEQUENCE</scope>
    <source>
        <strain evidence="20">JCVI_32_bin.24</strain>
    </source>
</reference>
<evidence type="ECO:0000313" key="20">
    <source>
        <dbReference type="EMBL" id="MBF1166126.1"/>
    </source>
</evidence>
<dbReference type="SMART" id="SM00387">
    <property type="entry name" value="HATPase_c"/>
    <property type="match status" value="1"/>
</dbReference>
<dbReference type="InterPro" id="IPR003018">
    <property type="entry name" value="GAF"/>
</dbReference>
<dbReference type="GO" id="GO:0000155">
    <property type="term" value="F:phosphorelay sensor kinase activity"/>
    <property type="evidence" value="ECO:0007669"/>
    <property type="project" value="InterPro"/>
</dbReference>
<evidence type="ECO:0000256" key="1">
    <source>
        <dbReference type="ARBA" id="ARBA00000085"/>
    </source>
</evidence>
<keyword evidence="11" id="KW-0547">Nucleotide-binding</keyword>
<dbReference type="GO" id="GO:0051539">
    <property type="term" value="F:4 iron, 4 sulfur cluster binding"/>
    <property type="evidence" value="ECO:0007669"/>
    <property type="project" value="UniProtKB-KW"/>
</dbReference>
<evidence type="ECO:0000256" key="4">
    <source>
        <dbReference type="ARBA" id="ARBA00012438"/>
    </source>
</evidence>
<dbReference type="GO" id="GO:0005524">
    <property type="term" value="F:ATP binding"/>
    <property type="evidence" value="ECO:0007669"/>
    <property type="project" value="UniProtKB-KW"/>
</dbReference>
<keyword evidence="6" id="KW-0004">4Fe-4S</keyword>
<name>A0A930G0D8_9RHOO</name>
<evidence type="ECO:0000256" key="7">
    <source>
        <dbReference type="ARBA" id="ARBA00022490"/>
    </source>
</evidence>
<proteinExistence type="predicted"/>
<keyword evidence="10" id="KW-0479">Metal-binding</keyword>
<dbReference type="Gene3D" id="3.30.450.40">
    <property type="match status" value="1"/>
</dbReference>
<evidence type="ECO:0000256" key="12">
    <source>
        <dbReference type="ARBA" id="ARBA00022777"/>
    </source>
</evidence>
<dbReference type="PANTHER" id="PTHR24421">
    <property type="entry name" value="NITRATE/NITRITE SENSOR PROTEIN NARX-RELATED"/>
    <property type="match status" value="1"/>
</dbReference>
<protein>
    <recommendedName>
        <fullName evidence="5">Oxygen sensor histidine kinase NreB</fullName>
        <ecNumber evidence="4">2.7.13.3</ecNumber>
    </recommendedName>
    <alternativeName>
        <fullName evidence="18">Nitrogen regulation protein B</fullName>
    </alternativeName>
</protein>
<dbReference type="EC" id="2.7.13.3" evidence="4"/>
<comment type="cofactor">
    <cofactor evidence="2">
        <name>[4Fe-4S] cluster</name>
        <dbReference type="ChEBI" id="CHEBI:49883"/>
    </cofactor>
</comment>
<comment type="function">
    <text evidence="17">Member of the two-component regulatory system NreB/NreC involved in the control of dissimilatory nitrate/nitrite reduction in response to oxygen. NreB functions as a direct oxygen sensor histidine kinase which is autophosphorylated, in the absence of oxygen, probably at the conserved histidine residue, and transfers its phosphate group probably to a conserved aspartate residue of NreC. NreB/NreC activates the expression of the nitrate (narGHJI) and nitrite (nir) reductase operons, as well as the putative nitrate transporter gene narT.</text>
</comment>
<dbReference type="PANTHER" id="PTHR24421:SF10">
    <property type="entry name" value="NITRATE_NITRITE SENSOR PROTEIN NARQ"/>
    <property type="match status" value="1"/>
</dbReference>
<dbReference type="PRINTS" id="PR00344">
    <property type="entry name" value="BCTRLSENSOR"/>
</dbReference>
<evidence type="ECO:0000256" key="10">
    <source>
        <dbReference type="ARBA" id="ARBA00022723"/>
    </source>
</evidence>
<keyword evidence="13" id="KW-0067">ATP-binding</keyword>
<evidence type="ECO:0000256" key="16">
    <source>
        <dbReference type="ARBA" id="ARBA00023014"/>
    </source>
</evidence>
<dbReference type="InterPro" id="IPR005467">
    <property type="entry name" value="His_kinase_dom"/>
</dbReference>
<comment type="caution">
    <text evidence="20">The sequence shown here is derived from an EMBL/GenBank/DDBJ whole genome shotgun (WGS) entry which is preliminary data.</text>
</comment>
<dbReference type="Gene3D" id="3.30.565.10">
    <property type="entry name" value="Histidine kinase-like ATPase, C-terminal domain"/>
    <property type="match status" value="1"/>
</dbReference>
<dbReference type="GO" id="GO:0016020">
    <property type="term" value="C:membrane"/>
    <property type="evidence" value="ECO:0007669"/>
    <property type="project" value="InterPro"/>
</dbReference>
<gene>
    <name evidence="20" type="ORF">HXL68_13930</name>
</gene>
<dbReference type="Proteomes" id="UP000718593">
    <property type="component" value="Unassembled WGS sequence"/>
</dbReference>
<evidence type="ECO:0000256" key="13">
    <source>
        <dbReference type="ARBA" id="ARBA00022840"/>
    </source>
</evidence>
<evidence type="ECO:0000313" key="21">
    <source>
        <dbReference type="Proteomes" id="UP000718593"/>
    </source>
</evidence>
<evidence type="ECO:0000259" key="19">
    <source>
        <dbReference type="PROSITE" id="PS50109"/>
    </source>
</evidence>
<dbReference type="Gene3D" id="1.20.5.1930">
    <property type="match status" value="1"/>
</dbReference>
<keyword evidence="16" id="KW-0411">Iron-sulfur</keyword>
<accession>A0A930G0D8</accession>
<evidence type="ECO:0000256" key="8">
    <source>
        <dbReference type="ARBA" id="ARBA00022553"/>
    </source>
</evidence>
<evidence type="ECO:0000256" key="11">
    <source>
        <dbReference type="ARBA" id="ARBA00022741"/>
    </source>
</evidence>
<dbReference type="SUPFAM" id="SSF55781">
    <property type="entry name" value="GAF domain-like"/>
    <property type="match status" value="1"/>
</dbReference>
<dbReference type="InterPro" id="IPR011712">
    <property type="entry name" value="Sig_transdc_His_kin_sub3_dim/P"/>
</dbReference>
<dbReference type="InterPro" id="IPR050482">
    <property type="entry name" value="Sensor_HK_TwoCompSys"/>
</dbReference>
<sequence length="391" mass="43578">RVEAETRRLAQRNRELGILYDVTSFLSEPAPLETLCEGFLDRIKTALGADGGAVRLYMPQSEKLYLMTHDGLSDDFVASEGQMNCADCLCGQVFQTSSPVAFDTANPPPGMRLRTCVREGFATATAFSILYDKQRLGVYNIYFRRPQALSEQEVQLLETLGQHLGVAIENQRLKSREKELAVSEERNLLAQELHDSIAQGLAFLNIQVQLLQDSLKKGRVDEALQTAGQLREGVQESYDDVRELLVHFRTRVHQSDLDSAINAALEKFEGQTGIKTDFERCGSPVPMPATDEIQIMHIVQESLSNIRKHARAGHVQVVVDQDMTNSRVTVVDDGVGFDPQTDPNCQSDRHVGLKIMRERAHRIGGECRITSQPGQGTCVTLTLPKENRETV</sequence>
<dbReference type="CDD" id="cd16917">
    <property type="entry name" value="HATPase_UhpB-NarQ-NarX-like"/>
    <property type="match status" value="1"/>
</dbReference>
<dbReference type="InterPro" id="IPR029016">
    <property type="entry name" value="GAF-like_dom_sf"/>
</dbReference>
<evidence type="ECO:0000256" key="9">
    <source>
        <dbReference type="ARBA" id="ARBA00022679"/>
    </source>
</evidence>
<dbReference type="GO" id="GO:0046872">
    <property type="term" value="F:metal ion binding"/>
    <property type="evidence" value="ECO:0007669"/>
    <property type="project" value="UniProtKB-KW"/>
</dbReference>
<keyword evidence="14" id="KW-0408">Iron</keyword>
<keyword evidence="7" id="KW-0963">Cytoplasm</keyword>
<evidence type="ECO:0000256" key="17">
    <source>
        <dbReference type="ARBA" id="ARBA00024827"/>
    </source>
</evidence>
<keyword evidence="8" id="KW-0597">Phosphoprotein</keyword>
<dbReference type="SUPFAM" id="SSF55874">
    <property type="entry name" value="ATPase domain of HSP90 chaperone/DNA topoisomerase II/histidine kinase"/>
    <property type="match status" value="1"/>
</dbReference>
<keyword evidence="12" id="KW-0418">Kinase</keyword>
<evidence type="ECO:0000256" key="5">
    <source>
        <dbReference type="ARBA" id="ARBA00017322"/>
    </source>
</evidence>
<evidence type="ECO:0000256" key="18">
    <source>
        <dbReference type="ARBA" id="ARBA00030800"/>
    </source>
</evidence>
<feature type="domain" description="Histidine kinase" evidence="19">
    <location>
        <begin position="192"/>
        <end position="387"/>
    </location>
</feature>
<evidence type="ECO:0000256" key="15">
    <source>
        <dbReference type="ARBA" id="ARBA00023012"/>
    </source>
</evidence>
<evidence type="ECO:0000256" key="14">
    <source>
        <dbReference type="ARBA" id="ARBA00023004"/>
    </source>
</evidence>
<dbReference type="AlphaFoldDB" id="A0A930G0D8"/>
<feature type="non-terminal residue" evidence="20">
    <location>
        <position position="1"/>
    </location>
</feature>
<organism evidence="20 21">
    <name type="scientific">Dechloromonas agitata</name>
    <dbReference type="NCBI Taxonomy" id="73030"/>
    <lineage>
        <taxon>Bacteria</taxon>
        <taxon>Pseudomonadati</taxon>
        <taxon>Pseudomonadota</taxon>
        <taxon>Betaproteobacteria</taxon>
        <taxon>Rhodocyclales</taxon>
        <taxon>Azonexaceae</taxon>
        <taxon>Dechloromonas</taxon>
    </lineage>
</organism>
<dbReference type="Pfam" id="PF13185">
    <property type="entry name" value="GAF_2"/>
    <property type="match status" value="1"/>
</dbReference>
<evidence type="ECO:0000256" key="6">
    <source>
        <dbReference type="ARBA" id="ARBA00022485"/>
    </source>
</evidence>